<feature type="region of interest" description="Disordered" evidence="6">
    <location>
        <begin position="200"/>
        <end position="227"/>
    </location>
</feature>
<dbReference type="InterPro" id="IPR004358">
    <property type="entry name" value="Sig_transdc_His_kin-like_C"/>
</dbReference>
<evidence type="ECO:0000256" key="1">
    <source>
        <dbReference type="ARBA" id="ARBA00000085"/>
    </source>
</evidence>
<dbReference type="SUPFAM" id="SSF47384">
    <property type="entry name" value="Homodimeric domain of signal transducing histidine kinase"/>
    <property type="match status" value="1"/>
</dbReference>
<dbReference type="Pfam" id="PF02518">
    <property type="entry name" value="HATPase_c"/>
    <property type="match status" value="1"/>
</dbReference>
<dbReference type="RefSeq" id="WP_093920151.1">
    <property type="nucleotide sequence ID" value="NZ_FONW01000006.1"/>
</dbReference>
<dbReference type="PANTHER" id="PTHR43547:SF2">
    <property type="entry name" value="HYBRID SIGNAL TRANSDUCTION HISTIDINE KINASE C"/>
    <property type="match status" value="1"/>
</dbReference>
<dbReference type="SUPFAM" id="SSF55874">
    <property type="entry name" value="ATPase domain of HSP90 chaperone/DNA topoisomerase II/histidine kinase"/>
    <property type="match status" value="1"/>
</dbReference>
<dbReference type="InterPro" id="IPR036890">
    <property type="entry name" value="HATPase_C_sf"/>
</dbReference>
<dbReference type="GO" id="GO:0000155">
    <property type="term" value="F:phosphorelay sensor kinase activity"/>
    <property type="evidence" value="ECO:0007669"/>
    <property type="project" value="InterPro"/>
</dbReference>
<comment type="catalytic activity">
    <reaction evidence="1">
        <text>ATP + protein L-histidine = ADP + protein N-phospho-L-histidine.</text>
        <dbReference type="EC" id="2.7.13.3"/>
    </reaction>
</comment>
<dbReference type="EC" id="2.7.13.3" evidence="2"/>
<reference evidence="9 10" key="1">
    <citation type="submission" date="2016-10" db="EMBL/GenBank/DDBJ databases">
        <authorList>
            <person name="de Groot N.N."/>
        </authorList>
    </citation>
    <scope>NUCLEOTIDE SEQUENCE [LARGE SCALE GENOMIC DNA]</scope>
    <source>
        <strain evidence="9 10">CGMCC 1.9156</strain>
    </source>
</reference>
<dbReference type="Proteomes" id="UP000198964">
    <property type="component" value="Unassembled WGS sequence"/>
</dbReference>
<evidence type="ECO:0000256" key="7">
    <source>
        <dbReference type="SAM" id="Phobius"/>
    </source>
</evidence>
<protein>
    <recommendedName>
        <fullName evidence="2">histidine kinase</fullName>
        <ecNumber evidence="2">2.7.13.3</ecNumber>
    </recommendedName>
</protein>
<organism evidence="9 10">
    <name type="scientific">Sunxiuqinia elliptica</name>
    <dbReference type="NCBI Taxonomy" id="655355"/>
    <lineage>
        <taxon>Bacteria</taxon>
        <taxon>Pseudomonadati</taxon>
        <taxon>Bacteroidota</taxon>
        <taxon>Bacteroidia</taxon>
        <taxon>Marinilabiliales</taxon>
        <taxon>Prolixibacteraceae</taxon>
        <taxon>Sunxiuqinia</taxon>
    </lineage>
</organism>
<evidence type="ECO:0000259" key="8">
    <source>
        <dbReference type="PROSITE" id="PS50109"/>
    </source>
</evidence>
<dbReference type="CDD" id="cd00082">
    <property type="entry name" value="HisKA"/>
    <property type="match status" value="1"/>
</dbReference>
<name>A0A1I2IHE7_9BACT</name>
<keyword evidence="5 9" id="KW-0418">Kinase</keyword>
<evidence type="ECO:0000313" key="10">
    <source>
        <dbReference type="Proteomes" id="UP000198964"/>
    </source>
</evidence>
<dbReference type="FunFam" id="3.30.565.10:FF:000006">
    <property type="entry name" value="Sensor histidine kinase WalK"/>
    <property type="match status" value="1"/>
</dbReference>
<keyword evidence="10" id="KW-1185">Reference proteome</keyword>
<dbReference type="InterPro" id="IPR003661">
    <property type="entry name" value="HisK_dim/P_dom"/>
</dbReference>
<dbReference type="AlphaFoldDB" id="A0A1I2IHE7"/>
<accession>A0A1I2IHE7</accession>
<keyword evidence="4" id="KW-0808">Transferase</keyword>
<dbReference type="EMBL" id="FONW01000006">
    <property type="protein sequence ID" value="SFF41058.1"/>
    <property type="molecule type" value="Genomic_DNA"/>
</dbReference>
<dbReference type="Gene3D" id="3.30.565.10">
    <property type="entry name" value="Histidine kinase-like ATPase, C-terminal domain"/>
    <property type="match status" value="1"/>
</dbReference>
<dbReference type="InterPro" id="IPR036097">
    <property type="entry name" value="HisK_dim/P_sf"/>
</dbReference>
<evidence type="ECO:0000256" key="5">
    <source>
        <dbReference type="ARBA" id="ARBA00022777"/>
    </source>
</evidence>
<keyword evidence="3" id="KW-0597">Phosphoprotein</keyword>
<keyword evidence="7" id="KW-0472">Membrane</keyword>
<evidence type="ECO:0000256" key="6">
    <source>
        <dbReference type="SAM" id="MobiDB-lite"/>
    </source>
</evidence>
<dbReference type="STRING" id="655355.SAMN05216283_10614"/>
<feature type="domain" description="Histidine kinase" evidence="8">
    <location>
        <begin position="340"/>
        <end position="557"/>
    </location>
</feature>
<keyword evidence="7" id="KW-1133">Transmembrane helix</keyword>
<dbReference type="Gene3D" id="1.10.287.130">
    <property type="match status" value="1"/>
</dbReference>
<dbReference type="InterPro" id="IPR005467">
    <property type="entry name" value="His_kinase_dom"/>
</dbReference>
<feature type="compositionally biased region" description="Polar residues" evidence="6">
    <location>
        <begin position="200"/>
        <end position="225"/>
    </location>
</feature>
<gene>
    <name evidence="9" type="ORF">SAMN05216283_10614</name>
</gene>
<dbReference type="InterPro" id="IPR003594">
    <property type="entry name" value="HATPase_dom"/>
</dbReference>
<sequence>MAKLKLPKRLMVTTILMALILVLIIGIIVSLINEKGRIQSALNLSQQNREQLLKSESVTESLLLVEARFQEYCITFERPVFEDYKFHVQTLAENILQLQQTVAKDTAQESDRISGILDEKTRETDIYVRLKQTTDSLIFSVEDLEEYQADLEKYSSRQTKGRVDTISVTETRETRKKGLFGKIKSAIVGEKVQENVSTKLRVQSPNSQEITTQSTRSSNSGSQPGNMKELVQKTYKLKESELKLIAINNSLIAEIHQLIDEIKNSIRAQEAKQNNSFLISVRSSTDFLQNILIALMLLACILAGYILLLAFKNDRFQEHIVDLNQKVTKDSLQKDKFFSIVSHDLMNPFNALLGFSEMLNESAKKGNKEDTSEYASIVHQSAKRIFNLLQNLLVWTRMQNGKTKYAPKTEKVEELVSDTMLIVAPIAQNKGIKLEWDVEKEITAKLDSNMIGSALQNLVTNAIKFTENGGSVKVTATTESDNLNFVVADTGVGMSTEQLDDLFKIDKNSSSRGTNDETGTGLGLIIAKEFIDAHQGEIRAESTLGKGSKFCFSIPLS</sequence>
<dbReference type="PANTHER" id="PTHR43547">
    <property type="entry name" value="TWO-COMPONENT HISTIDINE KINASE"/>
    <property type="match status" value="1"/>
</dbReference>
<dbReference type="PRINTS" id="PR00344">
    <property type="entry name" value="BCTRLSENSOR"/>
</dbReference>
<feature type="transmembrane region" description="Helical" evidence="7">
    <location>
        <begin position="12"/>
        <end position="32"/>
    </location>
</feature>
<evidence type="ECO:0000313" key="9">
    <source>
        <dbReference type="EMBL" id="SFF41058.1"/>
    </source>
</evidence>
<evidence type="ECO:0000256" key="3">
    <source>
        <dbReference type="ARBA" id="ARBA00022553"/>
    </source>
</evidence>
<dbReference type="Pfam" id="PF00512">
    <property type="entry name" value="HisKA"/>
    <property type="match status" value="1"/>
</dbReference>
<dbReference type="SMART" id="SM00387">
    <property type="entry name" value="HATPase_c"/>
    <property type="match status" value="1"/>
</dbReference>
<dbReference type="SMART" id="SM00388">
    <property type="entry name" value="HisKA"/>
    <property type="match status" value="1"/>
</dbReference>
<evidence type="ECO:0000256" key="2">
    <source>
        <dbReference type="ARBA" id="ARBA00012438"/>
    </source>
</evidence>
<feature type="transmembrane region" description="Helical" evidence="7">
    <location>
        <begin position="291"/>
        <end position="311"/>
    </location>
</feature>
<proteinExistence type="predicted"/>
<dbReference type="PROSITE" id="PS50109">
    <property type="entry name" value="HIS_KIN"/>
    <property type="match status" value="1"/>
</dbReference>
<keyword evidence="7" id="KW-0812">Transmembrane</keyword>
<evidence type="ECO:0000256" key="4">
    <source>
        <dbReference type="ARBA" id="ARBA00022679"/>
    </source>
</evidence>